<dbReference type="InterPro" id="IPR006439">
    <property type="entry name" value="HAD-SF_hydro_IA"/>
</dbReference>
<keyword evidence="3" id="KW-1185">Reference proteome</keyword>
<evidence type="ECO:0000313" key="3">
    <source>
        <dbReference type="Proteomes" id="UP000247586"/>
    </source>
</evidence>
<dbReference type="EMBL" id="CP029287">
    <property type="protein sequence ID" value="AWS00152.1"/>
    <property type="molecule type" value="Genomic_DNA"/>
</dbReference>
<proteinExistence type="inferred from homology"/>
<dbReference type="Gene3D" id="1.10.150.660">
    <property type="match status" value="1"/>
</dbReference>
<dbReference type="Pfam" id="PF00702">
    <property type="entry name" value="Hydrolase"/>
    <property type="match status" value="1"/>
</dbReference>
<reference evidence="3" key="3">
    <citation type="submission" date="2020-03" db="EMBL/GenBank/DDBJ databases">
        <title>Sequencing and Assembly of Multiple Reported Metal-Biooxidizing Members of the Extremely Thermoacidophilic Archaeal Family Sulfolobaceae.</title>
        <authorList>
            <person name="Counts J.A."/>
            <person name="Kelly R.M."/>
        </authorList>
    </citation>
    <scope>NUCLEOTIDE SEQUENCE [LARGE SCALE GENOMIC DNA]</scope>
    <source>
        <strain evidence="3">HO1-1</strain>
    </source>
</reference>
<dbReference type="NCBIfam" id="TIGR01549">
    <property type="entry name" value="HAD-SF-IA-v1"/>
    <property type="match status" value="1"/>
</dbReference>
<dbReference type="Gene3D" id="3.40.50.1000">
    <property type="entry name" value="HAD superfamily/HAD-like"/>
    <property type="match status" value="1"/>
</dbReference>
<dbReference type="InterPro" id="IPR036412">
    <property type="entry name" value="HAD-like_sf"/>
</dbReference>
<dbReference type="PANTHER" id="PTHR46191:SF2">
    <property type="entry name" value="HALOACID DEHALOGENASE-LIKE HYDROLASE DOMAIN-CONTAINING PROTEIN 3"/>
    <property type="match status" value="1"/>
</dbReference>
<protein>
    <submittedName>
        <fullName evidence="2">2-haloalkanoic acid dehalogenase</fullName>
    </submittedName>
</protein>
<dbReference type="InterPro" id="IPR051828">
    <property type="entry name" value="HAD-like_hydrolase_domain"/>
</dbReference>
<dbReference type="InterPro" id="IPR023214">
    <property type="entry name" value="HAD_sf"/>
</dbReference>
<accession>A0A2U9IVP8</accession>
<gene>
    <name evidence="2" type="ORF">DFR87_11155</name>
</gene>
<reference evidence="3" key="2">
    <citation type="submission" date="2020-03" db="EMBL/GenBank/DDBJ databases">
        <title>Complete Genome Sequences of Extremely Thermoacidophilic, Metal-Mobilizing Type-Strain Members of the Archaeal Family Sulfolobaceae: Acidianus brierleyi DSM-1651T, Acidianus sulfidivorans DSM-18786T, Metallosphaera hakonensis DSM-7519T, and Metallosphaera prunae DSM-10039T.</title>
        <authorList>
            <person name="Counts J.A."/>
            <person name="Kelly R.M."/>
        </authorList>
    </citation>
    <scope>NUCLEOTIDE SEQUENCE [LARGE SCALE GENOMIC DNA]</scope>
    <source>
        <strain evidence="3">HO1-1</strain>
    </source>
</reference>
<evidence type="ECO:0000313" key="2">
    <source>
        <dbReference type="EMBL" id="AWS00152.1"/>
    </source>
</evidence>
<comment type="similarity">
    <text evidence="1">Belongs to the HAD-like hydrolase superfamily.</text>
</comment>
<dbReference type="AlphaFoldDB" id="A0A2U9IVP8"/>
<evidence type="ECO:0000256" key="1">
    <source>
        <dbReference type="ARBA" id="ARBA00007958"/>
    </source>
</evidence>
<reference evidence="2 3" key="1">
    <citation type="submission" date="2018-05" db="EMBL/GenBank/DDBJ databases">
        <title>Complete Genome Sequences of Extremely Thermoacidophilic, Metal-Mobilizing Type-Strain Members of the Archaeal Family Sulfolobaceae: Acidianus brierleyi DSM-1651T, Acidianus sulfidivorans DSM-18786T, Metallosphaera hakonensis DSM-7519T, and Metallosphaera prunae DSM-10039T.</title>
        <authorList>
            <person name="Counts J.A."/>
            <person name="Kelly R.M."/>
        </authorList>
    </citation>
    <scope>NUCLEOTIDE SEQUENCE [LARGE SCALE GENOMIC DNA]</scope>
    <source>
        <strain evidence="2 3">HO1-1</strain>
    </source>
</reference>
<dbReference type="SFLD" id="SFLDG01129">
    <property type="entry name" value="C1.5:_HAD__Beta-PGM__Phosphata"/>
    <property type="match status" value="1"/>
</dbReference>
<dbReference type="GeneID" id="36835907"/>
<dbReference type="STRING" id="1293036.GCA_001315825_01318"/>
<dbReference type="KEGG" id="mhk:DFR87_11155"/>
<dbReference type="SUPFAM" id="SSF56784">
    <property type="entry name" value="HAD-like"/>
    <property type="match status" value="1"/>
</dbReference>
<dbReference type="OrthoDB" id="27736at2157"/>
<name>A0A2U9IVP8_9CREN</name>
<organism evidence="2 3">
    <name type="scientific">Metallosphaera hakonensis JCM 8857 = DSM 7519</name>
    <dbReference type="NCBI Taxonomy" id="1293036"/>
    <lineage>
        <taxon>Archaea</taxon>
        <taxon>Thermoproteota</taxon>
        <taxon>Thermoprotei</taxon>
        <taxon>Sulfolobales</taxon>
        <taxon>Sulfolobaceae</taxon>
        <taxon>Metallosphaera</taxon>
    </lineage>
</organism>
<sequence>MEIRTILLDVGETLVGFRPLSFERMIVKLRRFGYSVSSKTLFRAISKVMGKSNFPNSHGLNPVDVRDVLYELKIYPSGDLIESLSGDYSYSQDYFLYEDAKEFLEYLKSKEVNIVLVTNATRRMREIIDELGIKSYVKAVVASCEVGVVKPNPRIFSIALMYSSAPAIHIGDIYELDYVGAKRAGLRALLLDRFGFYNDLQVEKVTSLKEAMGYLEQRKLIY</sequence>
<dbReference type="SFLD" id="SFLDS00003">
    <property type="entry name" value="Haloacid_Dehalogenase"/>
    <property type="match status" value="1"/>
</dbReference>
<dbReference type="PANTHER" id="PTHR46191">
    <property type="match status" value="1"/>
</dbReference>
<dbReference type="RefSeq" id="WP_110369541.1">
    <property type="nucleotide sequence ID" value="NZ_CP029287.2"/>
</dbReference>
<dbReference type="Proteomes" id="UP000247586">
    <property type="component" value="Chromosome"/>
</dbReference>